<reference evidence="2" key="2">
    <citation type="submission" date="2020-05" db="UniProtKB">
        <authorList>
            <consortium name="EnsemblMetazoa"/>
        </authorList>
    </citation>
    <scope>IDENTIFICATION</scope>
    <source>
        <strain evidence="2">maculatus3</strain>
    </source>
</reference>
<name>A0A182SQ90_9DIPT</name>
<dbReference type="AlphaFoldDB" id="A0A182SQ90"/>
<sequence>MSAKRICENNLAYKVIKTEDKVHEAEMYGGDSSSGPSCRQDVTPPVPLRGGEAESSSCWIEEDNADEEYARDWLMDDWDNTEGYDSVSDEDDEIDVQQWLVEDVPFDEQIRNWALTTNVQPRTSLFSLNILINGLPLYKGTRKQYWPILMSIHEMPEVPVLMVGNFYGESKPLNAEQYLRPLVDELNGLMQNGIAIAKKLIEVRVRAFITNSPARAFVRGVTVTNCNQVCEKCVTEGKLPGGAHS</sequence>
<dbReference type="EnsemblMetazoa" id="AMAM011249-RA">
    <property type="protein sequence ID" value="AMAM011249-PA"/>
    <property type="gene ID" value="AMAM011249"/>
</dbReference>
<proteinExistence type="predicted"/>
<protein>
    <submittedName>
        <fullName evidence="2">Uncharacterized protein</fullName>
    </submittedName>
</protein>
<accession>A0A182SQ90</accession>
<dbReference type="Proteomes" id="UP000075901">
    <property type="component" value="Unassembled WGS sequence"/>
</dbReference>
<reference evidence="3" key="1">
    <citation type="submission" date="2013-09" db="EMBL/GenBank/DDBJ databases">
        <title>The Genome Sequence of Anopheles maculatus species B.</title>
        <authorList>
            <consortium name="The Broad Institute Genomics Platform"/>
            <person name="Neafsey D.E."/>
            <person name="Besansky N."/>
            <person name="Howell P."/>
            <person name="Walton C."/>
            <person name="Young S.K."/>
            <person name="Zeng Q."/>
            <person name="Gargeya S."/>
            <person name="Fitzgerald M."/>
            <person name="Haas B."/>
            <person name="Abouelleil A."/>
            <person name="Allen A.W."/>
            <person name="Alvarado L."/>
            <person name="Arachchi H.M."/>
            <person name="Berlin A.M."/>
            <person name="Chapman S.B."/>
            <person name="Gainer-Dewar J."/>
            <person name="Goldberg J."/>
            <person name="Griggs A."/>
            <person name="Gujja S."/>
            <person name="Hansen M."/>
            <person name="Howarth C."/>
            <person name="Imamovic A."/>
            <person name="Ireland A."/>
            <person name="Larimer J."/>
            <person name="McCowan C."/>
            <person name="Murphy C."/>
            <person name="Pearson M."/>
            <person name="Poon T.W."/>
            <person name="Priest M."/>
            <person name="Roberts A."/>
            <person name="Saif S."/>
            <person name="Shea T."/>
            <person name="Sisk P."/>
            <person name="Sykes S."/>
            <person name="Wortman J."/>
            <person name="Nusbaum C."/>
            <person name="Birren B."/>
        </authorList>
    </citation>
    <scope>NUCLEOTIDE SEQUENCE [LARGE SCALE GENOMIC DNA]</scope>
    <source>
        <strain evidence="3">maculatus3</strain>
    </source>
</reference>
<evidence type="ECO:0000313" key="2">
    <source>
        <dbReference type="EnsemblMetazoa" id="AMAM011249-PA"/>
    </source>
</evidence>
<evidence type="ECO:0000313" key="3">
    <source>
        <dbReference type="Proteomes" id="UP000075901"/>
    </source>
</evidence>
<dbReference type="VEuPathDB" id="VectorBase:AMAM011249"/>
<dbReference type="PANTHER" id="PTHR33053">
    <property type="entry name" value="PROTEIN, PUTATIVE-RELATED"/>
    <property type="match status" value="1"/>
</dbReference>
<evidence type="ECO:0000256" key="1">
    <source>
        <dbReference type="SAM" id="MobiDB-lite"/>
    </source>
</evidence>
<organism evidence="2 3">
    <name type="scientific">Anopheles maculatus</name>
    <dbReference type="NCBI Taxonomy" id="74869"/>
    <lineage>
        <taxon>Eukaryota</taxon>
        <taxon>Metazoa</taxon>
        <taxon>Ecdysozoa</taxon>
        <taxon>Arthropoda</taxon>
        <taxon>Hexapoda</taxon>
        <taxon>Insecta</taxon>
        <taxon>Pterygota</taxon>
        <taxon>Neoptera</taxon>
        <taxon>Endopterygota</taxon>
        <taxon>Diptera</taxon>
        <taxon>Nematocera</taxon>
        <taxon>Culicoidea</taxon>
        <taxon>Culicidae</taxon>
        <taxon>Anophelinae</taxon>
        <taxon>Anopheles</taxon>
        <taxon>Anopheles maculatus group</taxon>
    </lineage>
</organism>
<keyword evidence="3" id="KW-1185">Reference proteome</keyword>
<feature type="region of interest" description="Disordered" evidence="1">
    <location>
        <begin position="26"/>
        <end position="55"/>
    </location>
</feature>